<evidence type="ECO:0000256" key="2">
    <source>
        <dbReference type="SAM" id="MobiDB-lite"/>
    </source>
</evidence>
<organism evidence="4 5">
    <name type="scientific">Lunasporangiospora selenospora</name>
    <dbReference type="NCBI Taxonomy" id="979761"/>
    <lineage>
        <taxon>Eukaryota</taxon>
        <taxon>Fungi</taxon>
        <taxon>Fungi incertae sedis</taxon>
        <taxon>Mucoromycota</taxon>
        <taxon>Mortierellomycotina</taxon>
        <taxon>Mortierellomycetes</taxon>
        <taxon>Mortierellales</taxon>
        <taxon>Mortierellaceae</taxon>
        <taxon>Lunasporangiospora</taxon>
    </lineage>
</organism>
<dbReference type="InterPro" id="IPR056149">
    <property type="entry name" value="PRP5/DDX46/KHDC4_KH"/>
</dbReference>
<dbReference type="InterPro" id="IPR004087">
    <property type="entry name" value="KH_dom"/>
</dbReference>
<dbReference type="GO" id="GO:0003723">
    <property type="term" value="F:RNA binding"/>
    <property type="evidence" value="ECO:0007669"/>
    <property type="project" value="UniProtKB-UniRule"/>
</dbReference>
<proteinExistence type="predicted"/>
<feature type="compositionally biased region" description="Low complexity" evidence="2">
    <location>
        <begin position="376"/>
        <end position="385"/>
    </location>
</feature>
<dbReference type="FunFam" id="3.30.1370.10:FF:000037">
    <property type="entry name" value="KH domain protein"/>
    <property type="match status" value="1"/>
</dbReference>
<protein>
    <recommendedName>
        <fullName evidence="3">K Homology domain-containing protein</fullName>
    </recommendedName>
</protein>
<accession>A0A9P6G584</accession>
<feature type="compositionally biased region" description="Low complexity" evidence="2">
    <location>
        <begin position="543"/>
        <end position="555"/>
    </location>
</feature>
<dbReference type="PROSITE" id="PS50084">
    <property type="entry name" value="KH_TYPE_1"/>
    <property type="match status" value="1"/>
</dbReference>
<keyword evidence="1" id="KW-0694">RNA-binding</keyword>
<dbReference type="InterPro" id="IPR047889">
    <property type="entry name" value="KHDC4_KH-I_second"/>
</dbReference>
<dbReference type="Pfam" id="PF23469">
    <property type="entry name" value="KH_12"/>
    <property type="match status" value="1"/>
</dbReference>
<dbReference type="EMBL" id="JAABOA010000022">
    <property type="protein sequence ID" value="KAF9586521.1"/>
    <property type="molecule type" value="Genomic_DNA"/>
</dbReference>
<dbReference type="AlphaFoldDB" id="A0A9P6G584"/>
<dbReference type="InterPro" id="IPR036612">
    <property type="entry name" value="KH_dom_type_1_sf"/>
</dbReference>
<dbReference type="Proteomes" id="UP000780801">
    <property type="component" value="Unassembled WGS sequence"/>
</dbReference>
<feature type="region of interest" description="Disordered" evidence="2">
    <location>
        <begin position="335"/>
        <end position="426"/>
    </location>
</feature>
<feature type="compositionally biased region" description="Low complexity" evidence="2">
    <location>
        <begin position="501"/>
        <end position="512"/>
    </location>
</feature>
<feature type="compositionally biased region" description="Basic residues" evidence="2">
    <location>
        <begin position="362"/>
        <end position="372"/>
    </location>
</feature>
<feature type="region of interest" description="Disordered" evidence="2">
    <location>
        <begin position="1"/>
        <end position="49"/>
    </location>
</feature>
<dbReference type="InterPro" id="IPR031121">
    <property type="entry name" value="RIK/BLOM7"/>
</dbReference>
<feature type="region of interest" description="Disordered" evidence="2">
    <location>
        <begin position="74"/>
        <end position="96"/>
    </location>
</feature>
<keyword evidence="5" id="KW-1185">Reference proteome</keyword>
<dbReference type="Gene3D" id="3.30.1370.10">
    <property type="entry name" value="K Homology domain, type 1"/>
    <property type="match status" value="2"/>
</dbReference>
<evidence type="ECO:0000259" key="3">
    <source>
        <dbReference type="SMART" id="SM00322"/>
    </source>
</evidence>
<comment type="caution">
    <text evidence="4">The sequence shown here is derived from an EMBL/GenBank/DDBJ whole genome shotgun (WGS) entry which is preliminary data.</text>
</comment>
<feature type="region of interest" description="Disordered" evidence="2">
    <location>
        <begin position="501"/>
        <end position="567"/>
    </location>
</feature>
<dbReference type="OrthoDB" id="397265at2759"/>
<feature type="compositionally biased region" description="Low complexity" evidence="2">
    <location>
        <begin position="399"/>
        <end position="426"/>
    </location>
</feature>
<dbReference type="CDD" id="cd22386">
    <property type="entry name" value="KH-I_KHDC4_rpt2"/>
    <property type="match status" value="1"/>
</dbReference>
<dbReference type="PANTHER" id="PTHR15744">
    <property type="entry name" value="BLOM7"/>
    <property type="match status" value="1"/>
</dbReference>
<feature type="domain" description="K Homology" evidence="3">
    <location>
        <begin position="240"/>
        <end position="325"/>
    </location>
</feature>
<dbReference type="InterPro" id="IPR055256">
    <property type="entry name" value="KH_1_KHDC4/BBP-like"/>
</dbReference>
<sequence>MSEEPRRKRKWDNAGEPEVDGKKIALETDASSEPGNEGPSAPTDAAATSAVAAAAIAAAKLNAMMAAKATSGPAEETNTDLAEAAPGDSASNGVSKENKDRDALFIDIDINDVKNRHILIKGPIQSQASRRFWFSSLHHHLWSLERMIQRETNAGVTTRGIYYQDRSLATEKDPPLYLHVSALTQEALDLAVSRVNELIEGDGQASAALPPQQQAFQPHSRMPHGHGHGHGHGPPRHYGFHDRVEIGMESDRMFNVRAKIVGPGGQYVKHVQNETHTRVQLKGRGSGYLEVESGQEADESLYINILGKTQEDVDEAVRLCKELVETIKAEYDRMKSRPPMQQEHYGHGRQYGNRTGYYGDRSHHHHNQRHHGGSGQYQHQQSHYGFNQSYNAPPPPPGVSAAPSAAPGAVTAPGTSAPATSAGTDPSAYNYDYNAYSQYYYQQQYYQQYSQYYQQYDQYYQQYGQAPPGTEGAAAPAAAGSAPPSSDPALAYYGFGYAPQSGAPSGASTAAQPQPPPPPPSSGAQGSESDSPPPPPPPPPPASAVLASLSAPGASDSIPPPPPPPGL</sequence>
<name>A0A9P6G584_9FUNG</name>
<evidence type="ECO:0000313" key="5">
    <source>
        <dbReference type="Proteomes" id="UP000780801"/>
    </source>
</evidence>
<dbReference type="SUPFAM" id="SSF54791">
    <property type="entry name" value="Eukaryotic type KH-domain (KH-domain type I)"/>
    <property type="match status" value="1"/>
</dbReference>
<gene>
    <name evidence="4" type="ORF">BGW38_003207</name>
</gene>
<dbReference type="Pfam" id="PF22675">
    <property type="entry name" value="KH-I_KHDC4-BBP"/>
    <property type="match status" value="1"/>
</dbReference>
<dbReference type="SMART" id="SM00322">
    <property type="entry name" value="KH"/>
    <property type="match status" value="1"/>
</dbReference>
<dbReference type="PANTHER" id="PTHR15744:SF0">
    <property type="entry name" value="KH HOMOLOGY DOMAIN-CONTAINING PROTEIN 4"/>
    <property type="match status" value="1"/>
</dbReference>
<evidence type="ECO:0000313" key="4">
    <source>
        <dbReference type="EMBL" id="KAF9586521.1"/>
    </source>
</evidence>
<evidence type="ECO:0000256" key="1">
    <source>
        <dbReference type="PROSITE-ProRule" id="PRU00117"/>
    </source>
</evidence>
<feature type="compositionally biased region" description="Pro residues" evidence="2">
    <location>
        <begin position="558"/>
        <end position="567"/>
    </location>
</feature>
<reference evidence="4" key="1">
    <citation type="journal article" date="2020" name="Fungal Divers.">
        <title>Resolving the Mortierellaceae phylogeny through synthesis of multi-gene phylogenetics and phylogenomics.</title>
        <authorList>
            <person name="Vandepol N."/>
            <person name="Liber J."/>
            <person name="Desiro A."/>
            <person name="Na H."/>
            <person name="Kennedy M."/>
            <person name="Barry K."/>
            <person name="Grigoriev I.V."/>
            <person name="Miller A.N."/>
            <person name="O'Donnell K."/>
            <person name="Stajich J.E."/>
            <person name="Bonito G."/>
        </authorList>
    </citation>
    <scope>NUCLEOTIDE SEQUENCE</scope>
    <source>
        <strain evidence="4">KOD1015</strain>
    </source>
</reference>
<dbReference type="GO" id="GO:0005634">
    <property type="term" value="C:nucleus"/>
    <property type="evidence" value="ECO:0007669"/>
    <property type="project" value="InterPro"/>
</dbReference>
<feature type="compositionally biased region" description="Pro residues" evidence="2">
    <location>
        <begin position="531"/>
        <end position="542"/>
    </location>
</feature>